<organism evidence="2 3">
    <name type="scientific">Clostridium frigidicarnis</name>
    <dbReference type="NCBI Taxonomy" id="84698"/>
    <lineage>
        <taxon>Bacteria</taxon>
        <taxon>Bacillati</taxon>
        <taxon>Bacillota</taxon>
        <taxon>Clostridia</taxon>
        <taxon>Eubacteriales</taxon>
        <taxon>Clostridiaceae</taxon>
        <taxon>Clostridium</taxon>
    </lineage>
</organism>
<evidence type="ECO:0000313" key="3">
    <source>
        <dbReference type="Proteomes" id="UP000198619"/>
    </source>
</evidence>
<dbReference type="AlphaFoldDB" id="A0A1I0ZV17"/>
<protein>
    <submittedName>
        <fullName evidence="2">2-iminobutanoate/2-iminopropanoate deaminase</fullName>
    </submittedName>
</protein>
<proteinExistence type="inferred from homology"/>
<reference evidence="2 3" key="1">
    <citation type="submission" date="2016-10" db="EMBL/GenBank/DDBJ databases">
        <authorList>
            <person name="de Groot N.N."/>
        </authorList>
    </citation>
    <scope>NUCLEOTIDE SEQUENCE [LARGE SCALE GENOMIC DNA]</scope>
    <source>
        <strain evidence="2 3">DSM 12271</strain>
    </source>
</reference>
<evidence type="ECO:0000313" key="2">
    <source>
        <dbReference type="EMBL" id="SFB29574.1"/>
    </source>
</evidence>
<dbReference type="FunFam" id="3.30.1330.40:FF:000001">
    <property type="entry name" value="L-PSP family endoribonuclease"/>
    <property type="match status" value="1"/>
</dbReference>
<dbReference type="Pfam" id="PF01042">
    <property type="entry name" value="Ribonuc_L-PSP"/>
    <property type="match status" value="1"/>
</dbReference>
<dbReference type="InterPro" id="IPR006056">
    <property type="entry name" value="RidA"/>
</dbReference>
<dbReference type="GO" id="GO:0019239">
    <property type="term" value="F:deaminase activity"/>
    <property type="evidence" value="ECO:0007669"/>
    <property type="project" value="TreeGrafter"/>
</dbReference>
<dbReference type="GO" id="GO:0005829">
    <property type="term" value="C:cytosol"/>
    <property type="evidence" value="ECO:0007669"/>
    <property type="project" value="TreeGrafter"/>
</dbReference>
<name>A0A1I0ZV17_9CLOT</name>
<evidence type="ECO:0000256" key="1">
    <source>
        <dbReference type="ARBA" id="ARBA00010552"/>
    </source>
</evidence>
<dbReference type="Proteomes" id="UP000198619">
    <property type="component" value="Unassembled WGS sequence"/>
</dbReference>
<dbReference type="InterPro" id="IPR035959">
    <property type="entry name" value="RutC-like_sf"/>
</dbReference>
<dbReference type="InterPro" id="IPR019897">
    <property type="entry name" value="RidA_CS"/>
</dbReference>
<gene>
    <name evidence="2" type="ORF">SAMN04488528_10267</name>
</gene>
<dbReference type="Gene3D" id="3.30.1330.40">
    <property type="entry name" value="RutC-like"/>
    <property type="match status" value="1"/>
</dbReference>
<accession>A0A1I0ZV17</accession>
<dbReference type="SUPFAM" id="SSF55298">
    <property type="entry name" value="YjgF-like"/>
    <property type="match status" value="1"/>
</dbReference>
<dbReference type="STRING" id="84698.SAMN04488528_10267"/>
<dbReference type="NCBIfam" id="TIGR00004">
    <property type="entry name" value="Rid family detoxifying hydrolase"/>
    <property type="match status" value="1"/>
</dbReference>
<keyword evidence="3" id="KW-1185">Reference proteome</keyword>
<dbReference type="CDD" id="cd00448">
    <property type="entry name" value="YjgF_YER057c_UK114_family"/>
    <property type="match status" value="1"/>
</dbReference>
<dbReference type="EMBL" id="FOKI01000026">
    <property type="protein sequence ID" value="SFB29574.1"/>
    <property type="molecule type" value="Genomic_DNA"/>
</dbReference>
<comment type="similarity">
    <text evidence="1">Belongs to the RutC family.</text>
</comment>
<dbReference type="PANTHER" id="PTHR11803">
    <property type="entry name" value="2-IMINOBUTANOATE/2-IMINOPROPANOATE DEAMINASE RIDA"/>
    <property type="match status" value="1"/>
</dbReference>
<dbReference type="PROSITE" id="PS01094">
    <property type="entry name" value="UPF0076"/>
    <property type="match status" value="1"/>
</dbReference>
<sequence>MMKEAIKTNNAPAAIGPYSQGVKIGNYIYTSGQLPVNPETKELQTEIKAATKQSLENLKSILEEAGSSMDKVVKTTVFVKDLEDFVALNEVYATYFSVNPPSRSCFQVAKLPMDALIEIEAVAIVD</sequence>
<dbReference type="PANTHER" id="PTHR11803:SF39">
    <property type="entry name" value="2-IMINOBUTANOATE_2-IMINOPROPANOATE DEAMINASE"/>
    <property type="match status" value="1"/>
</dbReference>
<dbReference type="InterPro" id="IPR006175">
    <property type="entry name" value="YjgF/YER057c/UK114"/>
</dbReference>